<keyword evidence="4" id="KW-0274">FAD</keyword>
<dbReference type="InterPro" id="IPR006094">
    <property type="entry name" value="Oxid_FAD_bind_N"/>
</dbReference>
<protein>
    <submittedName>
        <fullName evidence="7">Putative FAD-linked oxidoreductase</fullName>
    </submittedName>
</protein>
<dbReference type="PANTHER" id="PTHR42973">
    <property type="entry name" value="BINDING OXIDOREDUCTASE, PUTATIVE (AFU_ORTHOLOGUE AFUA_1G17690)-RELATED"/>
    <property type="match status" value="1"/>
</dbReference>
<organism evidence="7 8">
    <name type="scientific">Escovopsis weberi</name>
    <dbReference type="NCBI Taxonomy" id="150374"/>
    <lineage>
        <taxon>Eukaryota</taxon>
        <taxon>Fungi</taxon>
        <taxon>Dikarya</taxon>
        <taxon>Ascomycota</taxon>
        <taxon>Pezizomycotina</taxon>
        <taxon>Sordariomycetes</taxon>
        <taxon>Hypocreomycetidae</taxon>
        <taxon>Hypocreales</taxon>
        <taxon>Hypocreaceae</taxon>
        <taxon>Escovopsis</taxon>
    </lineage>
</organism>
<evidence type="ECO:0000259" key="6">
    <source>
        <dbReference type="PROSITE" id="PS51387"/>
    </source>
</evidence>
<dbReference type="Gene3D" id="3.40.462.20">
    <property type="match status" value="1"/>
</dbReference>
<dbReference type="InterPro" id="IPR036318">
    <property type="entry name" value="FAD-bd_PCMH-like_sf"/>
</dbReference>
<reference evidence="7 8" key="1">
    <citation type="submission" date="2015-07" db="EMBL/GenBank/DDBJ databases">
        <title>The genome of the fungus Escovopsis weberi, a specialized disease agent of ant agriculture.</title>
        <authorList>
            <person name="de Man T.J."/>
            <person name="Stajich J.E."/>
            <person name="Kubicek C.P."/>
            <person name="Chenthamara K."/>
            <person name="Atanasova L."/>
            <person name="Druzhinina I.S."/>
            <person name="Birnbaum S."/>
            <person name="Barribeau S.M."/>
            <person name="Teiling C."/>
            <person name="Suen G."/>
            <person name="Currie C."/>
            <person name="Gerardo N.M."/>
        </authorList>
    </citation>
    <scope>NUCLEOTIDE SEQUENCE [LARGE SCALE GENOMIC DNA]</scope>
</reference>
<dbReference type="InterPro" id="IPR050416">
    <property type="entry name" value="FAD-linked_Oxidoreductase"/>
</dbReference>
<feature type="domain" description="FAD-binding PCMH-type" evidence="6">
    <location>
        <begin position="1"/>
        <end position="137"/>
    </location>
</feature>
<keyword evidence="5" id="KW-0560">Oxidoreductase</keyword>
<name>A0A0M8N0P5_ESCWE</name>
<dbReference type="PANTHER" id="PTHR42973:SF39">
    <property type="entry name" value="FAD-BINDING PCMH-TYPE DOMAIN-CONTAINING PROTEIN"/>
    <property type="match status" value="1"/>
</dbReference>
<dbReference type="EMBL" id="LGSR01000002">
    <property type="protein sequence ID" value="KOS22708.1"/>
    <property type="molecule type" value="Genomic_DNA"/>
</dbReference>
<evidence type="ECO:0000256" key="1">
    <source>
        <dbReference type="ARBA" id="ARBA00001974"/>
    </source>
</evidence>
<accession>A0A0M8N0P5</accession>
<dbReference type="InterPro" id="IPR016169">
    <property type="entry name" value="FAD-bd_PCMH_sub2"/>
</dbReference>
<dbReference type="GO" id="GO:0016491">
    <property type="term" value="F:oxidoreductase activity"/>
    <property type="evidence" value="ECO:0007669"/>
    <property type="project" value="UniProtKB-KW"/>
</dbReference>
<evidence type="ECO:0000256" key="4">
    <source>
        <dbReference type="ARBA" id="ARBA00022827"/>
    </source>
</evidence>
<dbReference type="PROSITE" id="PS51387">
    <property type="entry name" value="FAD_PCMH"/>
    <property type="match status" value="1"/>
</dbReference>
<proteinExistence type="inferred from homology"/>
<dbReference type="Pfam" id="PF01565">
    <property type="entry name" value="FAD_binding_4"/>
    <property type="match status" value="1"/>
</dbReference>
<dbReference type="AlphaFoldDB" id="A0A0M8N0P5"/>
<evidence type="ECO:0000313" key="7">
    <source>
        <dbReference type="EMBL" id="KOS22708.1"/>
    </source>
</evidence>
<dbReference type="InterPro" id="IPR016166">
    <property type="entry name" value="FAD-bd_PCMH"/>
</dbReference>
<gene>
    <name evidence="7" type="ORF">ESCO_003554</name>
</gene>
<evidence type="ECO:0000256" key="5">
    <source>
        <dbReference type="ARBA" id="ARBA00023002"/>
    </source>
</evidence>
<dbReference type="Proteomes" id="UP000053831">
    <property type="component" value="Unassembled WGS sequence"/>
</dbReference>
<evidence type="ECO:0000256" key="3">
    <source>
        <dbReference type="ARBA" id="ARBA00022630"/>
    </source>
</evidence>
<dbReference type="GO" id="GO:0071949">
    <property type="term" value="F:FAD binding"/>
    <property type="evidence" value="ECO:0007669"/>
    <property type="project" value="InterPro"/>
</dbReference>
<keyword evidence="8" id="KW-1185">Reference proteome</keyword>
<keyword evidence="3" id="KW-0285">Flavoprotein</keyword>
<dbReference type="Gene3D" id="3.30.465.10">
    <property type="match status" value="1"/>
</dbReference>
<comment type="cofactor">
    <cofactor evidence="1">
        <name>FAD</name>
        <dbReference type="ChEBI" id="CHEBI:57692"/>
    </cofactor>
</comment>
<dbReference type="SUPFAM" id="SSF56176">
    <property type="entry name" value="FAD-binding/transporter-associated domain-like"/>
    <property type="match status" value="1"/>
</dbReference>
<comment type="similarity">
    <text evidence="2">Belongs to the oxygen-dependent FAD-linked oxidoreductase family.</text>
</comment>
<sequence length="380" mass="41036">MKYSFLAYSALNDSLVIDISHIDHVNMAEEKLSAKVGAGIRLGPLYTVLAAAGRDWPGGICPTVGLSGFLGAGGFNMQMRQTGLGIDHVLSAEVVLADGRTVTASADENPDLFWAIRGGGGGTYGIVVEWTLRLSAFPRSAMVLINWNDPNTTADVANKWIGWAPDTDKALTTQLNVKTNTSQLIGWCYGCSVDKARALVDASGLLAIGTPQVFISGNCSSENARMIGFGANECMPDEQVAKLAPLALNYPQQPFARIANASQFAWGQTLQDPSAPAAQPWPRIVRISKSFFLQRSRRPAPDHIADVVRRIQALPPAASVWGEWHSWNIAGNASSSAFAWRDEAYAHLEFIVTGSTDKQVEDGYLAWAEDLENYLRPVVG</sequence>
<evidence type="ECO:0000256" key="2">
    <source>
        <dbReference type="ARBA" id="ARBA00005466"/>
    </source>
</evidence>
<dbReference type="STRING" id="150374.A0A0M8N0P5"/>
<comment type="caution">
    <text evidence="7">The sequence shown here is derived from an EMBL/GenBank/DDBJ whole genome shotgun (WGS) entry which is preliminary data.</text>
</comment>
<dbReference type="OrthoDB" id="407275at2759"/>
<evidence type="ECO:0000313" key="8">
    <source>
        <dbReference type="Proteomes" id="UP000053831"/>
    </source>
</evidence>